<proteinExistence type="predicted"/>
<dbReference type="NCBIfam" id="TIGR00762">
    <property type="entry name" value="DegV"/>
    <property type="match status" value="1"/>
</dbReference>
<dbReference type="GeneID" id="75089753"/>
<evidence type="ECO:0000256" key="2">
    <source>
        <dbReference type="ARBA" id="ARBA00023121"/>
    </source>
</evidence>
<dbReference type="Proteomes" id="UP000239863">
    <property type="component" value="Unassembled WGS sequence"/>
</dbReference>
<dbReference type="PANTHER" id="PTHR33434">
    <property type="entry name" value="DEGV DOMAIN-CONTAINING PROTEIN DR_1986-RELATED"/>
    <property type="match status" value="1"/>
</dbReference>
<protein>
    <submittedName>
        <fullName evidence="3">DegV family protein with EDD domain</fullName>
    </submittedName>
</protein>
<dbReference type="PANTHER" id="PTHR33434:SF3">
    <property type="entry name" value="DEGV DOMAIN-CONTAINING PROTEIN YITS"/>
    <property type="match status" value="1"/>
</dbReference>
<dbReference type="AlphaFoldDB" id="A0A2S6FZ33"/>
<comment type="caution">
    <text evidence="3">The sequence shown here is derived from an EMBL/GenBank/DDBJ whole genome shotgun (WGS) entry which is preliminary data.</text>
</comment>
<evidence type="ECO:0000256" key="1">
    <source>
        <dbReference type="ARBA" id="ARBA00003238"/>
    </source>
</evidence>
<name>A0A2S6FZ33_9CLOT</name>
<evidence type="ECO:0000313" key="4">
    <source>
        <dbReference type="Proteomes" id="UP000239863"/>
    </source>
</evidence>
<dbReference type="Gene3D" id="3.40.50.10170">
    <property type="match status" value="1"/>
</dbReference>
<dbReference type="SUPFAM" id="SSF82549">
    <property type="entry name" value="DAK1/DegV-like"/>
    <property type="match status" value="1"/>
</dbReference>
<organism evidence="3 4">
    <name type="scientific">Clostridium algidicarnis DSM 15099</name>
    <dbReference type="NCBI Taxonomy" id="1121295"/>
    <lineage>
        <taxon>Bacteria</taxon>
        <taxon>Bacillati</taxon>
        <taxon>Bacillota</taxon>
        <taxon>Clostridia</taxon>
        <taxon>Eubacteriales</taxon>
        <taxon>Clostridiaceae</taxon>
        <taxon>Clostridium</taxon>
    </lineage>
</organism>
<dbReference type="InterPro" id="IPR043168">
    <property type="entry name" value="DegV_C"/>
</dbReference>
<dbReference type="PROSITE" id="PS51482">
    <property type="entry name" value="DEGV"/>
    <property type="match status" value="1"/>
</dbReference>
<evidence type="ECO:0000313" key="3">
    <source>
        <dbReference type="EMBL" id="PPK48831.1"/>
    </source>
</evidence>
<dbReference type="RefSeq" id="WP_029451517.1">
    <property type="nucleotide sequence ID" value="NZ_PTIS01000004.1"/>
</dbReference>
<dbReference type="GO" id="GO:0008289">
    <property type="term" value="F:lipid binding"/>
    <property type="evidence" value="ECO:0007669"/>
    <property type="project" value="UniProtKB-KW"/>
</dbReference>
<dbReference type="InterPro" id="IPR050270">
    <property type="entry name" value="DegV_domain_contain"/>
</dbReference>
<comment type="function">
    <text evidence="1">May bind long-chain fatty acids, such as palmitate, and may play a role in lipid transport or fatty acid metabolism.</text>
</comment>
<reference evidence="3 4" key="1">
    <citation type="submission" date="2018-02" db="EMBL/GenBank/DDBJ databases">
        <title>Genomic Encyclopedia of Archaeal and Bacterial Type Strains, Phase II (KMG-II): from individual species to whole genera.</title>
        <authorList>
            <person name="Goeker M."/>
        </authorList>
    </citation>
    <scope>NUCLEOTIDE SEQUENCE [LARGE SCALE GENOMIC DNA]</scope>
    <source>
        <strain evidence="3 4">DSM 15099</strain>
    </source>
</reference>
<dbReference type="Pfam" id="PF02645">
    <property type="entry name" value="DegV"/>
    <property type="match status" value="1"/>
</dbReference>
<dbReference type="EMBL" id="PTIS01000004">
    <property type="protein sequence ID" value="PPK48831.1"/>
    <property type="molecule type" value="Genomic_DNA"/>
</dbReference>
<gene>
    <name evidence="3" type="ORF">BD821_10492</name>
</gene>
<dbReference type="STRING" id="37659.GCA_000703125_00818"/>
<dbReference type="Gene3D" id="3.30.1180.10">
    <property type="match status" value="1"/>
</dbReference>
<keyword evidence="2" id="KW-0446">Lipid-binding</keyword>
<accession>A0A2S6FZ33</accession>
<sequence>MENLQKIALIADSTSDLPEEFINKYNVHILPLKVIYRDKEYTDRVDITPQYVYDNLKVEIPKTSLPSMNDMNNLFEKLKIEGYTHAIAICISSGLSGTSNSLKLISENHPEIVSTIFDSKLISFGTVPLIVECGKLIDKGESYESIVSSLPKIKDKVSVFFMVDTLEYLKKGGRIGRVSGTIGELLNIKPIISINEDGVYYTYDKIRGKKQALSKFLTIIKNEIDKHKASLWVAHGDALEECIKIRDMLKDYNNVTTVGFGEVGPVVGVHTGPGFIAISIFKEE</sequence>
<dbReference type="OrthoDB" id="9781230at2"/>
<dbReference type="InterPro" id="IPR003797">
    <property type="entry name" value="DegV"/>
</dbReference>